<protein>
    <submittedName>
        <fullName evidence="3">Gluconolactonase</fullName>
    </submittedName>
</protein>
<sequence>MRESVRAEIRQVADGLVFPEGPVWHPDGYLLFSDVHGATIERLKPDGGTATWWSVGKKTNGLILSPDRRKIIACCYSERELLEIDAETREYRVITRECDGRPYVNVNDVAADSNGFIYFSDPKWNPAPDDVQGVYCVRPDGTVFLAAHLDQQPNGLVVSPDERYLYVARSGADHIVRFQRRSDGTLTDMVIFVELERGAEPDGMTVDSSGNLYIAEAGTGRLTVVAESGQILGQVQVCERMATNCEFHGQDSDLLYVTGGGKQGTRQGRVWELRLIWG</sequence>
<dbReference type="GO" id="GO:0016787">
    <property type="term" value="F:hydrolase activity"/>
    <property type="evidence" value="ECO:0007669"/>
    <property type="project" value="UniProtKB-KW"/>
</dbReference>
<name>A0A2Z4Y3E7_SUMC1</name>
<accession>A0A2Z4Y3E7</accession>
<proteinExistence type="predicted"/>
<dbReference type="AlphaFoldDB" id="A0A2Z4Y3E7"/>
<dbReference type="SUPFAM" id="SSF63829">
    <property type="entry name" value="Calcium-dependent phosphotriesterase"/>
    <property type="match status" value="1"/>
</dbReference>
<dbReference type="InterPro" id="IPR051262">
    <property type="entry name" value="SMP-30/CGR1_Lactonase"/>
</dbReference>
<dbReference type="Pfam" id="PF08450">
    <property type="entry name" value="SGL"/>
    <property type="match status" value="1"/>
</dbReference>
<dbReference type="PANTHER" id="PTHR47572:SF4">
    <property type="entry name" value="LACTONASE DRP35"/>
    <property type="match status" value="1"/>
</dbReference>
<dbReference type="InterPro" id="IPR011042">
    <property type="entry name" value="6-blade_b-propeller_TolB-like"/>
</dbReference>
<gene>
    <name evidence="3" type="ORF">BRCON_0742</name>
</gene>
<evidence type="ECO:0000313" key="3">
    <source>
        <dbReference type="EMBL" id="AXA35519.1"/>
    </source>
</evidence>
<dbReference type="Gene3D" id="2.120.10.30">
    <property type="entry name" value="TolB, C-terminal domain"/>
    <property type="match status" value="1"/>
</dbReference>
<evidence type="ECO:0000256" key="1">
    <source>
        <dbReference type="ARBA" id="ARBA00022801"/>
    </source>
</evidence>
<reference evidence="3 4" key="1">
    <citation type="submission" date="2018-05" db="EMBL/GenBank/DDBJ databases">
        <title>A metagenomic window into the 2 km-deep terrestrial subsurface aquifer revealed taxonomically and functionally diverse microbial community comprising novel uncultured bacterial lineages.</title>
        <authorList>
            <person name="Kadnikov V.V."/>
            <person name="Mardanov A.V."/>
            <person name="Beletsky A.V."/>
            <person name="Banks D."/>
            <person name="Pimenov N.V."/>
            <person name="Frank Y.A."/>
            <person name="Karnachuk O.V."/>
            <person name="Ravin N.V."/>
        </authorList>
    </citation>
    <scope>NUCLEOTIDE SEQUENCE [LARGE SCALE GENOMIC DNA]</scope>
    <source>
        <strain evidence="3">BY</strain>
    </source>
</reference>
<dbReference type="Proteomes" id="UP000262583">
    <property type="component" value="Chromosome"/>
</dbReference>
<dbReference type="KEGG" id="schv:BRCON_0742"/>
<organism evidence="3 4">
    <name type="scientific">Sumerlaea chitinivorans</name>
    <dbReference type="NCBI Taxonomy" id="2250252"/>
    <lineage>
        <taxon>Bacteria</taxon>
        <taxon>Candidatus Sumerlaeota</taxon>
        <taxon>Candidatus Sumerlaeia</taxon>
        <taxon>Candidatus Sumerlaeales</taxon>
        <taxon>Candidatus Sumerlaeaceae</taxon>
        <taxon>Candidatus Sumerlaea</taxon>
    </lineage>
</organism>
<dbReference type="InterPro" id="IPR013658">
    <property type="entry name" value="SGL"/>
</dbReference>
<evidence type="ECO:0000313" key="4">
    <source>
        <dbReference type="Proteomes" id="UP000262583"/>
    </source>
</evidence>
<dbReference type="EMBL" id="CP030759">
    <property type="protein sequence ID" value="AXA35519.1"/>
    <property type="molecule type" value="Genomic_DNA"/>
</dbReference>
<dbReference type="PANTHER" id="PTHR47572">
    <property type="entry name" value="LIPOPROTEIN-RELATED"/>
    <property type="match status" value="1"/>
</dbReference>
<feature type="domain" description="SMP-30/Gluconolactonase/LRE-like region" evidence="2">
    <location>
        <begin position="18"/>
        <end position="258"/>
    </location>
</feature>
<evidence type="ECO:0000259" key="2">
    <source>
        <dbReference type="Pfam" id="PF08450"/>
    </source>
</evidence>
<keyword evidence="1" id="KW-0378">Hydrolase</keyword>